<feature type="transmembrane region" description="Helical" evidence="14">
    <location>
        <begin position="296"/>
        <end position="318"/>
    </location>
</feature>
<accession>A0A9Y3QUG7</accession>
<dbReference type="InterPro" id="IPR005821">
    <property type="entry name" value="Ion_trans_dom"/>
</dbReference>
<keyword evidence="8 14" id="KW-0472">Membrane</keyword>
<dbReference type="GO" id="GO:0043005">
    <property type="term" value="C:neuron projection"/>
    <property type="evidence" value="ECO:0007669"/>
    <property type="project" value="TreeGrafter"/>
</dbReference>
<keyword evidence="9" id="KW-0325">Glycoprotein</keyword>
<evidence type="ECO:0000256" key="6">
    <source>
        <dbReference type="ARBA" id="ARBA00022989"/>
    </source>
</evidence>
<dbReference type="InterPro" id="IPR043203">
    <property type="entry name" value="VGCC_Ca_Na"/>
</dbReference>
<evidence type="ECO:0000313" key="17">
    <source>
        <dbReference type="RefSeq" id="XP_005721780.1"/>
    </source>
</evidence>
<dbReference type="Gene3D" id="1.10.287.70">
    <property type="match status" value="4"/>
</dbReference>
<feature type="transmembrane region" description="Helical" evidence="14">
    <location>
        <begin position="753"/>
        <end position="771"/>
    </location>
</feature>
<dbReference type="GO" id="GO:0070509">
    <property type="term" value="P:calcium ion import"/>
    <property type="evidence" value="ECO:0007669"/>
    <property type="project" value="TreeGrafter"/>
</dbReference>
<evidence type="ECO:0000256" key="12">
    <source>
        <dbReference type="RuleBase" id="RU003808"/>
    </source>
</evidence>
<keyword evidence="11 12" id="KW-0106">Calcium</keyword>
<dbReference type="GO" id="GO:0046872">
    <property type="term" value="F:metal ion binding"/>
    <property type="evidence" value="ECO:0007669"/>
    <property type="project" value="UniProtKB-KW"/>
</dbReference>
<name>A0A9Y3QUG7_9CICH</name>
<proteinExistence type="inferred from homology"/>
<evidence type="ECO:0000256" key="5">
    <source>
        <dbReference type="ARBA" id="ARBA00022882"/>
    </source>
</evidence>
<keyword evidence="12" id="KW-0107">Calcium channel</keyword>
<organism evidence="16 17">
    <name type="scientific">Pundamilia nyererei</name>
    <dbReference type="NCBI Taxonomy" id="303518"/>
    <lineage>
        <taxon>Eukaryota</taxon>
        <taxon>Metazoa</taxon>
        <taxon>Chordata</taxon>
        <taxon>Craniata</taxon>
        <taxon>Vertebrata</taxon>
        <taxon>Euteleostomi</taxon>
        <taxon>Actinopterygii</taxon>
        <taxon>Neopterygii</taxon>
        <taxon>Teleostei</taxon>
        <taxon>Neoteleostei</taxon>
        <taxon>Acanthomorphata</taxon>
        <taxon>Ovalentaria</taxon>
        <taxon>Cichlomorphae</taxon>
        <taxon>Cichliformes</taxon>
        <taxon>Cichlidae</taxon>
        <taxon>African cichlids</taxon>
        <taxon>Pseudocrenilabrinae</taxon>
        <taxon>Haplochromini</taxon>
        <taxon>Pundamilia</taxon>
    </lineage>
</organism>
<feature type="domain" description="Ion transport" evidence="15">
    <location>
        <begin position="420"/>
        <end position="646"/>
    </location>
</feature>
<feature type="transmembrane region" description="Helical" evidence="14">
    <location>
        <begin position="824"/>
        <end position="843"/>
    </location>
</feature>
<feature type="transmembrane region" description="Helical" evidence="14">
    <location>
        <begin position="1272"/>
        <end position="1300"/>
    </location>
</feature>
<dbReference type="InterPro" id="IPR002077">
    <property type="entry name" value="VDCCAlpha1"/>
</dbReference>
<evidence type="ECO:0000256" key="8">
    <source>
        <dbReference type="ARBA" id="ARBA00023136"/>
    </source>
</evidence>
<dbReference type="GeneID" id="102192830"/>
<evidence type="ECO:0000256" key="14">
    <source>
        <dbReference type="SAM" id="Phobius"/>
    </source>
</evidence>
<feature type="compositionally biased region" description="Polar residues" evidence="13">
    <location>
        <begin position="689"/>
        <end position="703"/>
    </location>
</feature>
<feature type="transmembrane region" description="Helical" evidence="14">
    <location>
        <begin position="1095"/>
        <end position="1118"/>
    </location>
</feature>
<feature type="transmembrane region" description="Helical" evidence="14">
    <location>
        <begin position="544"/>
        <end position="563"/>
    </location>
</feature>
<dbReference type="Proteomes" id="UP000695023">
    <property type="component" value="Unplaced"/>
</dbReference>
<dbReference type="GO" id="GO:0005891">
    <property type="term" value="C:voltage-gated calcium channel complex"/>
    <property type="evidence" value="ECO:0007669"/>
    <property type="project" value="InterPro"/>
</dbReference>
<evidence type="ECO:0000256" key="7">
    <source>
        <dbReference type="ARBA" id="ARBA00023065"/>
    </source>
</evidence>
<feature type="transmembrane region" description="Helical" evidence="14">
    <location>
        <begin position="1191"/>
        <end position="1211"/>
    </location>
</feature>
<feature type="transmembrane region" description="Helical" evidence="14">
    <location>
        <begin position="451"/>
        <end position="469"/>
    </location>
</feature>
<evidence type="ECO:0000313" key="16">
    <source>
        <dbReference type="Proteomes" id="UP000695023"/>
    </source>
</evidence>
<feature type="domain" description="Ion transport" evidence="15">
    <location>
        <begin position="751"/>
        <end position="1022"/>
    </location>
</feature>
<dbReference type="PANTHER" id="PTHR10037:SF230">
    <property type="entry name" value="CA[2+]-CHANNEL PROTEIN ALPHA[[1]] SUBUNIT T, ISOFORM F"/>
    <property type="match status" value="1"/>
</dbReference>
<keyword evidence="10" id="KW-0407">Ion channel</keyword>
<comment type="subcellular location">
    <subcellularLocation>
        <location evidence="1 12">Membrane</location>
        <topology evidence="1 12">Multi-pass membrane protein</topology>
    </subcellularLocation>
</comment>
<keyword evidence="12" id="KW-0109">Calcium transport</keyword>
<evidence type="ECO:0000256" key="3">
    <source>
        <dbReference type="ARBA" id="ARBA00022692"/>
    </source>
</evidence>
<feature type="transmembrane region" description="Helical" evidence="14">
    <location>
        <begin position="38"/>
        <end position="61"/>
    </location>
</feature>
<feature type="domain" description="Ion transport" evidence="15">
    <location>
        <begin position="46"/>
        <end position="355"/>
    </location>
</feature>
<dbReference type="FunFam" id="1.10.287.70:FF:000117">
    <property type="entry name" value="Voltage-gated Ca2+ channel, alpha subunit"/>
    <property type="match status" value="1"/>
</dbReference>
<comment type="similarity">
    <text evidence="12">Belongs to the calcium channel alpha-1 subunit (TC 1.A.1.11) family.</text>
</comment>
<feature type="transmembrane region" description="Helical" evidence="14">
    <location>
        <begin position="324"/>
        <end position="349"/>
    </location>
</feature>
<evidence type="ECO:0000256" key="11">
    <source>
        <dbReference type="PIRSR" id="PIRSR602077-1"/>
    </source>
</evidence>
<feature type="transmembrane region" description="Helical" evidence="14">
    <location>
        <begin position="617"/>
        <end position="641"/>
    </location>
</feature>
<keyword evidence="3 14" id="KW-0812">Transmembrane</keyword>
<feature type="binding site" evidence="11">
    <location>
        <position position="962"/>
    </location>
    <ligand>
        <name>Ca(2+)</name>
        <dbReference type="ChEBI" id="CHEBI:29108"/>
    </ligand>
</feature>
<feature type="transmembrane region" description="Helical" evidence="14">
    <location>
        <begin position="81"/>
        <end position="106"/>
    </location>
</feature>
<dbReference type="RefSeq" id="XP_005721780.1">
    <property type="nucleotide sequence ID" value="XM_005721723.1"/>
</dbReference>
<evidence type="ECO:0000256" key="9">
    <source>
        <dbReference type="ARBA" id="ARBA00023180"/>
    </source>
</evidence>
<keyword evidence="2" id="KW-0813">Transport</keyword>
<keyword evidence="4" id="KW-0677">Repeat</keyword>
<evidence type="ECO:0000259" key="15">
    <source>
        <dbReference type="Pfam" id="PF00520"/>
    </source>
</evidence>
<dbReference type="GO" id="GO:0005248">
    <property type="term" value="F:voltage-gated sodium channel activity"/>
    <property type="evidence" value="ECO:0007669"/>
    <property type="project" value="TreeGrafter"/>
</dbReference>
<dbReference type="PANTHER" id="PTHR10037">
    <property type="entry name" value="VOLTAGE-GATED CATION CHANNEL CALCIUM AND SODIUM"/>
    <property type="match status" value="1"/>
</dbReference>
<evidence type="ECO:0000256" key="2">
    <source>
        <dbReference type="ARBA" id="ARBA00022448"/>
    </source>
</evidence>
<feature type="region of interest" description="Disordered" evidence="13">
    <location>
        <begin position="1310"/>
        <end position="1343"/>
    </location>
</feature>
<feature type="transmembrane region" description="Helical" evidence="14">
    <location>
        <begin position="888"/>
        <end position="910"/>
    </location>
</feature>
<dbReference type="Pfam" id="PF00520">
    <property type="entry name" value="Ion_trans"/>
    <property type="match status" value="4"/>
</dbReference>
<evidence type="ECO:0000256" key="13">
    <source>
        <dbReference type="SAM" id="MobiDB-lite"/>
    </source>
</evidence>
<protein>
    <submittedName>
        <fullName evidence="17">Voltage-dependent T-type calcium channel subunit alpha-1H-like</fullName>
    </submittedName>
</protein>
<evidence type="ECO:0000256" key="10">
    <source>
        <dbReference type="ARBA" id="ARBA00023303"/>
    </source>
</evidence>
<keyword evidence="7" id="KW-0406">Ion transport</keyword>
<keyword evidence="11" id="KW-0479">Metal-binding</keyword>
<dbReference type="FunFam" id="1.20.120.350:FF:000009">
    <property type="entry name" value="Voltage-dependent T-type calcium channel subunit alpha"/>
    <property type="match status" value="1"/>
</dbReference>
<dbReference type="PRINTS" id="PR00167">
    <property type="entry name" value="CACHANNEL"/>
</dbReference>
<keyword evidence="5 12" id="KW-0851">Voltage-gated channel</keyword>
<dbReference type="SUPFAM" id="SSF81324">
    <property type="entry name" value="Voltage-gated potassium channels"/>
    <property type="match status" value="4"/>
</dbReference>
<keyword evidence="6 14" id="KW-1133">Transmembrane helix</keyword>
<reference evidence="17" key="1">
    <citation type="submission" date="2025-08" db="UniProtKB">
        <authorList>
            <consortium name="RefSeq"/>
        </authorList>
    </citation>
    <scope>IDENTIFICATION</scope>
</reference>
<dbReference type="Gene3D" id="1.20.120.350">
    <property type="entry name" value="Voltage-gated potassium channels. Chain C"/>
    <property type="match status" value="4"/>
</dbReference>
<feature type="transmembrane region" description="Helical" evidence="14">
    <location>
        <begin position="791"/>
        <end position="812"/>
    </location>
</feature>
<feature type="transmembrane region" description="Helical" evidence="14">
    <location>
        <begin position="1062"/>
        <end position="1083"/>
    </location>
</feature>
<feature type="domain" description="Ion transport" evidence="15">
    <location>
        <begin position="1061"/>
        <end position="1309"/>
    </location>
</feature>
<gene>
    <name evidence="17" type="primary">LOC102192830</name>
</gene>
<feature type="transmembrane region" description="Helical" evidence="14">
    <location>
        <begin position="1125"/>
        <end position="1145"/>
    </location>
</feature>
<dbReference type="GO" id="GO:0086010">
    <property type="term" value="P:membrane depolarization during action potential"/>
    <property type="evidence" value="ECO:0007669"/>
    <property type="project" value="TreeGrafter"/>
</dbReference>
<sequence>MHEIHERCRGVVVEEQLPFPEVAPVCFRLKQTSRPRIWFLKIVSGPWLDYLSILVVLLSCVNDGMYQPRVEVEEESFTREILGSLVFLYFIMEMLIKAIALGFIGHKGSYLSSHWNKFDLFIIFAELMDYTFRFFNLHVEASHAIKPVRLISRVPSMRILVTILLETAPMLGNVLILYAFVIHIFGVIGVQMWAGKLRNRCFLGEDILTMYNVSLSPYFVPIFGGRSSFICSPDDKGGGRFCRDVPPYQEHGKMCTLAADELIQAGQCVNWNMYYNVCRAGDHNPDLGVINFDNIVYAWITIFQVVTLEGWTNIMYYVMDSYSFWSFVFFILVTIIGSFIIMNVCAVIIATQFSENFARVTTEQHAGPLSFKTLFRKFVSFLKMMTTRVQPIKSSTHVKPTLHQVWIPFKEKFNILINTKFFNRIIIIAIFITIVTMAMEHYNQPQELTRVLIVSNIIITIIFVVEMIIKLIALSWMYFADLDNIFDFVVVLTSLWELGSKADGKLSVVRAFHVLRFVRVFHFLPYLKRQLLVLKRTIREASTLCWLMLFVIFIFSIVGMHLFGCKFHFRSMYNETADDRKNFDSLLWSMVTVFQILTQDDWNVVLYNAVAATSPWAAFYFIAIIVFGKNVLLNVLVGIGVDSFQARPSENIHQDSSRCPSLACEAESSLEEGPRTITGEYSVPATEPSRPSGSASASEIPSTQTKNNSFTRFLNRIQKVLLWCQQHKDWSLYMLSPQNRLRRFCQRLMSHKVFDHVILFFILLNCVTIAMERPSINPKSMERLILNASCSVFTAVFLIEMVIKVIALGLVIGKGSYCRSFWNLMDGFLVILSLTNFIITLVTSDKKNMLSILKVFRLLRTLRTLRMIKQTPKLKLAVKALIASAKPIGNIVLICCVLFFFFGILGVQLFKGKFFYCEGENTSNITNKAECLSANYTWVRKEYNFDNFPQALIALFVMYSKDGWMNIMYDGLDAVGVDQQPVKNYNEWMLIYFISFMVMSFFLLDMYIGVMVETFHVCRQQQKQSLQRGGNSRDKSKGREENYFRHYSLVRRRIYDLSTSRFLELFMTVVVFINVVLMASEHYNQPLYVDQMIEYSFYVFTVLLVLEIMLKVVAFGVLRFIKNSWNMLDIAIVLVSFIVIIFTKMNMEHRLPINPSILSVTRVLRLAQVLKAKKIRVLLRTITKTLSQVGNLCLLFMFFFFIYAALGVELFGNLECTPDYPCEGINQYANFKNFGMALLTLYKVCTGDNWSGILKDTLRPCRPNDKACPSYLWWASPICFATFVVLVHFVLANLVVAAVVQALEESKEKRPKTESSDIMQQPQESPGEPVISSSAGTTEGVHL</sequence>
<feature type="transmembrane region" description="Helical" evidence="14">
    <location>
        <begin position="990"/>
        <end position="1012"/>
    </location>
</feature>
<dbReference type="InterPro" id="IPR027359">
    <property type="entry name" value="Volt_channel_dom_sf"/>
</dbReference>
<dbReference type="GO" id="GO:0045956">
    <property type="term" value="P:positive regulation of calcium ion-dependent exocytosis"/>
    <property type="evidence" value="ECO:0007669"/>
    <property type="project" value="TreeGrafter"/>
</dbReference>
<evidence type="ECO:0000256" key="1">
    <source>
        <dbReference type="ARBA" id="ARBA00004141"/>
    </source>
</evidence>
<feature type="transmembrane region" description="Helical" evidence="14">
    <location>
        <begin position="421"/>
        <end position="439"/>
    </location>
</feature>
<keyword evidence="16" id="KW-1185">Reference proteome</keyword>
<feature type="region of interest" description="Disordered" evidence="13">
    <location>
        <begin position="677"/>
        <end position="703"/>
    </location>
</feature>
<evidence type="ECO:0000256" key="4">
    <source>
        <dbReference type="ARBA" id="ARBA00022737"/>
    </source>
</evidence>
<dbReference type="GO" id="GO:0001518">
    <property type="term" value="C:voltage-gated sodium channel complex"/>
    <property type="evidence" value="ECO:0007669"/>
    <property type="project" value="TreeGrafter"/>
</dbReference>
<dbReference type="GO" id="GO:0008332">
    <property type="term" value="F:low voltage-gated calcium channel activity"/>
    <property type="evidence" value="ECO:0007669"/>
    <property type="project" value="TreeGrafter"/>
</dbReference>
<feature type="transmembrane region" description="Helical" evidence="14">
    <location>
        <begin position="159"/>
        <end position="190"/>
    </location>
</feature>